<organism evidence="2 3">
    <name type="scientific">Irregularibacter muris</name>
    <dbReference type="NCBI Taxonomy" id="1796619"/>
    <lineage>
        <taxon>Bacteria</taxon>
        <taxon>Bacillati</taxon>
        <taxon>Bacillota</taxon>
        <taxon>Clostridia</taxon>
        <taxon>Eubacteriales</taxon>
        <taxon>Eubacteriaceae</taxon>
        <taxon>Irregularibacter</taxon>
    </lineage>
</organism>
<feature type="region of interest" description="Disordered" evidence="1">
    <location>
        <begin position="1"/>
        <end position="22"/>
    </location>
</feature>
<protein>
    <submittedName>
        <fullName evidence="2">Uncharacterized protein</fullName>
    </submittedName>
</protein>
<feature type="compositionally biased region" description="Polar residues" evidence="1">
    <location>
        <begin position="10"/>
        <end position="19"/>
    </location>
</feature>
<gene>
    <name evidence="2" type="ORF">NSA47_02060</name>
</gene>
<keyword evidence="3" id="KW-1185">Reference proteome</keyword>
<evidence type="ECO:0000313" key="3">
    <source>
        <dbReference type="Proteomes" id="UP001205748"/>
    </source>
</evidence>
<evidence type="ECO:0000256" key="1">
    <source>
        <dbReference type="SAM" id="MobiDB-lite"/>
    </source>
</evidence>
<reference evidence="2" key="1">
    <citation type="submission" date="2022-07" db="EMBL/GenBank/DDBJ databases">
        <title>Enhanced cultured diversity of the mouse gut microbiota enables custom-made synthetic communities.</title>
        <authorList>
            <person name="Afrizal A."/>
        </authorList>
    </citation>
    <scope>NUCLEOTIDE SEQUENCE</scope>
    <source>
        <strain evidence="2">DSM 28593</strain>
    </source>
</reference>
<sequence length="57" mass="6751">MSKEKKDILSNENPLNTMPTGMLRGIEDQSLINMKIKYYGELYTKKFPDQWINQNNQ</sequence>
<comment type="caution">
    <text evidence="2">The sequence shown here is derived from an EMBL/GenBank/DDBJ whole genome shotgun (WGS) entry which is preliminary data.</text>
</comment>
<proteinExistence type="predicted"/>
<evidence type="ECO:0000313" key="2">
    <source>
        <dbReference type="EMBL" id="MCR1897772.1"/>
    </source>
</evidence>
<accession>A0AAE3HE57</accession>
<dbReference type="EMBL" id="JANKAS010000001">
    <property type="protein sequence ID" value="MCR1897772.1"/>
    <property type="molecule type" value="Genomic_DNA"/>
</dbReference>
<dbReference type="AlphaFoldDB" id="A0AAE3HE57"/>
<dbReference type="Proteomes" id="UP001205748">
    <property type="component" value="Unassembled WGS sequence"/>
</dbReference>
<dbReference type="RefSeq" id="WP_257529191.1">
    <property type="nucleotide sequence ID" value="NZ_JANKAS010000001.1"/>
</dbReference>
<name>A0AAE3HE57_9FIRM</name>